<dbReference type="CDD" id="cd13128">
    <property type="entry name" value="MATE_Wzx_like"/>
    <property type="match status" value="1"/>
</dbReference>
<dbReference type="EMBL" id="CP071091">
    <property type="protein sequence ID" value="QSQ12023.1"/>
    <property type="molecule type" value="Genomic_DNA"/>
</dbReference>
<feature type="transmembrane region" description="Helical" evidence="6">
    <location>
        <begin position="132"/>
        <end position="153"/>
    </location>
</feature>
<dbReference type="InterPro" id="IPR002797">
    <property type="entry name" value="Polysacc_synth"/>
</dbReference>
<evidence type="ECO:0000313" key="7">
    <source>
        <dbReference type="EMBL" id="QSQ12023.1"/>
    </source>
</evidence>
<feature type="transmembrane region" description="Helical" evidence="6">
    <location>
        <begin position="371"/>
        <end position="393"/>
    </location>
</feature>
<feature type="compositionally biased region" description="Polar residues" evidence="5">
    <location>
        <begin position="1"/>
        <end position="12"/>
    </location>
</feature>
<evidence type="ECO:0000256" key="6">
    <source>
        <dbReference type="SAM" id="Phobius"/>
    </source>
</evidence>
<evidence type="ECO:0000256" key="3">
    <source>
        <dbReference type="ARBA" id="ARBA00022989"/>
    </source>
</evidence>
<dbReference type="InterPro" id="IPR052556">
    <property type="entry name" value="PolySynth_Transporter"/>
</dbReference>
<keyword evidence="2 6" id="KW-0812">Transmembrane</keyword>
<dbReference type="NCBIfam" id="NF041871">
    <property type="entry name" value="Wzx_EPS"/>
    <property type="match status" value="1"/>
</dbReference>
<name>A0ABX7N6P6_9BACT</name>
<feature type="transmembrane region" description="Helical" evidence="6">
    <location>
        <begin position="437"/>
        <end position="454"/>
    </location>
</feature>
<protein>
    <submittedName>
        <fullName evidence="7">Flippase</fullName>
    </submittedName>
</protein>
<keyword evidence="8" id="KW-1185">Reference proteome</keyword>
<keyword evidence="4 6" id="KW-0472">Membrane</keyword>
<organism evidence="7 8">
    <name type="scientific">Myxococcus landrumensis</name>
    <dbReference type="NCBI Taxonomy" id="2813577"/>
    <lineage>
        <taxon>Bacteria</taxon>
        <taxon>Pseudomonadati</taxon>
        <taxon>Myxococcota</taxon>
        <taxon>Myxococcia</taxon>
        <taxon>Myxococcales</taxon>
        <taxon>Cystobacterineae</taxon>
        <taxon>Myxococcaceae</taxon>
        <taxon>Myxococcus</taxon>
    </lineage>
</organism>
<accession>A0ABX7N6P6</accession>
<dbReference type="Proteomes" id="UP000663090">
    <property type="component" value="Chromosome"/>
</dbReference>
<evidence type="ECO:0000313" key="8">
    <source>
        <dbReference type="Proteomes" id="UP000663090"/>
    </source>
</evidence>
<comment type="subcellular location">
    <subcellularLocation>
        <location evidence="1">Membrane</location>
        <topology evidence="1">Multi-pass membrane protein</topology>
    </subcellularLocation>
</comment>
<feature type="transmembrane region" description="Helical" evidence="6">
    <location>
        <begin position="189"/>
        <end position="209"/>
    </location>
</feature>
<proteinExistence type="predicted"/>
<feature type="transmembrane region" description="Helical" evidence="6">
    <location>
        <begin position="405"/>
        <end position="425"/>
    </location>
</feature>
<feature type="transmembrane region" description="Helical" evidence="6">
    <location>
        <begin position="474"/>
        <end position="494"/>
    </location>
</feature>
<feature type="transmembrane region" description="Helical" evidence="6">
    <location>
        <begin position="307"/>
        <end position="332"/>
    </location>
</feature>
<dbReference type="PANTHER" id="PTHR43424">
    <property type="entry name" value="LOCUS PUTATIVE PROTEIN 1-RELATED"/>
    <property type="match status" value="1"/>
</dbReference>
<feature type="transmembrane region" description="Helical" evidence="6">
    <location>
        <begin position="102"/>
        <end position="120"/>
    </location>
</feature>
<gene>
    <name evidence="7" type="ORF">JY572_27030</name>
</gene>
<feature type="transmembrane region" description="Helical" evidence="6">
    <location>
        <begin position="160"/>
        <end position="183"/>
    </location>
</feature>
<dbReference type="PANTHER" id="PTHR43424:SF1">
    <property type="entry name" value="LOCUS PUTATIVE PROTEIN 1-RELATED"/>
    <property type="match status" value="1"/>
</dbReference>
<feature type="region of interest" description="Disordered" evidence="5">
    <location>
        <begin position="1"/>
        <end position="21"/>
    </location>
</feature>
<evidence type="ECO:0000256" key="5">
    <source>
        <dbReference type="SAM" id="MobiDB-lite"/>
    </source>
</evidence>
<evidence type="ECO:0000256" key="4">
    <source>
        <dbReference type="ARBA" id="ARBA00023136"/>
    </source>
</evidence>
<feature type="transmembrane region" description="Helical" evidence="6">
    <location>
        <begin position="262"/>
        <end position="286"/>
    </location>
</feature>
<evidence type="ECO:0000256" key="2">
    <source>
        <dbReference type="ARBA" id="ARBA00022692"/>
    </source>
</evidence>
<reference evidence="7 8" key="1">
    <citation type="submission" date="2021-02" db="EMBL/GenBank/DDBJ databases">
        <title>De Novo genome assembly of isolated myxobacteria.</title>
        <authorList>
            <person name="Stevens D.C."/>
        </authorList>
    </citation>
    <scope>NUCLEOTIDE SEQUENCE [LARGE SCALE GENOMIC DNA]</scope>
    <source>
        <strain evidence="7 8">SCHIC003</strain>
    </source>
</reference>
<feature type="transmembrane region" description="Helical" evidence="6">
    <location>
        <begin position="344"/>
        <end position="364"/>
    </location>
</feature>
<feature type="transmembrane region" description="Helical" evidence="6">
    <location>
        <begin position="29"/>
        <end position="49"/>
    </location>
</feature>
<dbReference type="Pfam" id="PF01943">
    <property type="entry name" value="Polysacc_synt"/>
    <property type="match status" value="1"/>
</dbReference>
<feature type="transmembrane region" description="Helical" evidence="6">
    <location>
        <begin position="61"/>
        <end position="82"/>
    </location>
</feature>
<feature type="transmembrane region" description="Helical" evidence="6">
    <location>
        <begin position="221"/>
        <end position="242"/>
    </location>
</feature>
<keyword evidence="3 6" id="KW-1133">Transmembrane helix</keyword>
<evidence type="ECO:0000256" key="1">
    <source>
        <dbReference type="ARBA" id="ARBA00004141"/>
    </source>
</evidence>
<sequence length="516" mass="55820">MNTHSESTQQNAQEHERSQEAMGAVRNGLQLGGSLLVTYAIAFGIRPLLTHYLSPEDFGRFNWADSFSAIFFIATNLGLEMYIRKEVSRRPEHASDFFGTSLLVRLGLTVVLMGALTLVMSYRGDSPEMRALVLVFGLAQLLIMLNASMAALLHAKGKVAGLSISNVVTKVVWGGGLLAVGVLRLPLPWLAVPVVASEAIKFVVSWQLARQHIGLVFRVDLAAMWKVLKAGLPYFLTAAALATNGRLDIMILGMLGSHEEVGWYSAAWSISNITFALNPVMGWVLLPLMSRAAARSEEEVSVIARRALEGTLAVTVPMMMLIVMGAPLWIGLLGRDYSLAVNLLRLQSPLFVLAFVTMTCGSWLTMTNREWWVTGTSIFGSLLLNPLLNLFLVPRMYAAYGDGGGAAGTALSMLLMEVAITIIMLSRMGRSAVDRRLLVMVAKTAVVCVGVLAMDRTVLAPLEDWPRLGVEAVLYVMGVLALGAVRPGEVLSVVKLARRRGNPEPEPAPIAVAPAP</sequence>